<comment type="caution">
    <text evidence="3">The sequence shown here is derived from an EMBL/GenBank/DDBJ whole genome shotgun (WGS) entry which is preliminary data.</text>
</comment>
<evidence type="ECO:0000313" key="3">
    <source>
        <dbReference type="EMBL" id="MFC6093444.1"/>
    </source>
</evidence>
<reference evidence="4" key="1">
    <citation type="journal article" date="2019" name="Int. J. Syst. Evol. Microbiol.">
        <title>The Global Catalogue of Microorganisms (GCM) 10K type strain sequencing project: providing services to taxonomists for standard genome sequencing and annotation.</title>
        <authorList>
            <consortium name="The Broad Institute Genomics Platform"/>
            <consortium name="The Broad Institute Genome Sequencing Center for Infectious Disease"/>
            <person name="Wu L."/>
            <person name="Ma J."/>
        </authorList>
    </citation>
    <scope>NUCLEOTIDE SEQUENCE [LARGE SCALE GENOMIC DNA]</scope>
    <source>
        <strain evidence="4">CGMCC 4.7246</strain>
    </source>
</reference>
<protein>
    <submittedName>
        <fullName evidence="3">Aldehyde dehydrogenase family protein</fullName>
    </submittedName>
</protein>
<dbReference type="InterPro" id="IPR015590">
    <property type="entry name" value="Aldehyde_DH_dom"/>
</dbReference>
<dbReference type="Proteomes" id="UP001596220">
    <property type="component" value="Unassembled WGS sequence"/>
</dbReference>
<sequence length="60" mass="6139">MTDMRAPLDVQPAFDGSAIDLLPHATDDDVAGAVRIAREALPGWAATPGARRGAALRAAA</sequence>
<accession>A0ABW1PCV9</accession>
<dbReference type="InterPro" id="IPR016161">
    <property type="entry name" value="Ald_DH/histidinol_DH"/>
</dbReference>
<proteinExistence type="predicted"/>
<dbReference type="SUPFAM" id="SSF53720">
    <property type="entry name" value="ALDH-like"/>
    <property type="match status" value="1"/>
</dbReference>
<dbReference type="Gene3D" id="3.40.605.10">
    <property type="entry name" value="Aldehyde Dehydrogenase, Chain A, domain 1"/>
    <property type="match status" value="1"/>
</dbReference>
<keyword evidence="1" id="KW-0560">Oxidoreductase</keyword>
<keyword evidence="4" id="KW-1185">Reference proteome</keyword>
<dbReference type="Pfam" id="PF00171">
    <property type="entry name" value="Aldedh"/>
    <property type="match status" value="1"/>
</dbReference>
<evidence type="ECO:0000313" key="4">
    <source>
        <dbReference type="Proteomes" id="UP001596220"/>
    </source>
</evidence>
<gene>
    <name evidence="3" type="ORF">ACFP3R_29595</name>
</gene>
<feature type="non-terminal residue" evidence="3">
    <location>
        <position position="60"/>
    </location>
</feature>
<organism evidence="3 4">
    <name type="scientific">Saccharothrix lopnurensis</name>
    <dbReference type="NCBI Taxonomy" id="1670621"/>
    <lineage>
        <taxon>Bacteria</taxon>
        <taxon>Bacillati</taxon>
        <taxon>Actinomycetota</taxon>
        <taxon>Actinomycetes</taxon>
        <taxon>Pseudonocardiales</taxon>
        <taxon>Pseudonocardiaceae</taxon>
        <taxon>Saccharothrix</taxon>
    </lineage>
</organism>
<dbReference type="InterPro" id="IPR016162">
    <property type="entry name" value="Ald_DH_N"/>
</dbReference>
<feature type="domain" description="Aldehyde dehydrogenase" evidence="2">
    <location>
        <begin position="10"/>
        <end position="60"/>
    </location>
</feature>
<dbReference type="EMBL" id="JBHSQO010000044">
    <property type="protein sequence ID" value="MFC6093444.1"/>
    <property type="molecule type" value="Genomic_DNA"/>
</dbReference>
<name>A0ABW1PCV9_9PSEU</name>
<evidence type="ECO:0000259" key="2">
    <source>
        <dbReference type="Pfam" id="PF00171"/>
    </source>
</evidence>
<evidence type="ECO:0000256" key="1">
    <source>
        <dbReference type="ARBA" id="ARBA00023002"/>
    </source>
</evidence>
<dbReference type="RefSeq" id="WP_380640661.1">
    <property type="nucleotide sequence ID" value="NZ_JBHSQO010000044.1"/>
</dbReference>